<dbReference type="InterPro" id="IPR039448">
    <property type="entry name" value="Beta_helix"/>
</dbReference>
<dbReference type="Gene3D" id="2.160.20.10">
    <property type="entry name" value="Single-stranded right-handed beta-helix, Pectin lyase-like"/>
    <property type="match status" value="3"/>
</dbReference>
<comment type="caution">
    <text evidence="3">The sequence shown here is derived from an EMBL/GenBank/DDBJ whole genome shotgun (WGS) entry which is preliminary data.</text>
</comment>
<dbReference type="Proteomes" id="UP000179807">
    <property type="component" value="Unassembled WGS sequence"/>
</dbReference>
<dbReference type="GeneID" id="94845858"/>
<keyword evidence="1" id="KW-0677">Repeat</keyword>
<dbReference type="InterPro" id="IPR012334">
    <property type="entry name" value="Pectin_lyas_fold"/>
</dbReference>
<dbReference type="RefSeq" id="XP_068349920.1">
    <property type="nucleotide sequence ID" value="XM_068511154.1"/>
</dbReference>
<dbReference type="InterPro" id="IPR011050">
    <property type="entry name" value="Pectin_lyase_fold/virulence"/>
</dbReference>
<dbReference type="Pfam" id="PF13229">
    <property type="entry name" value="Beta_helix"/>
    <property type="match status" value="2"/>
</dbReference>
<dbReference type="AlphaFoldDB" id="A0A1J4JER1"/>
<keyword evidence="4" id="KW-1185">Reference proteome</keyword>
<feature type="domain" description="Right handed beta helix" evidence="2">
    <location>
        <begin position="214"/>
        <end position="346"/>
    </location>
</feature>
<dbReference type="PANTHER" id="PTHR22990:SF15">
    <property type="entry name" value="F-BOX ONLY PROTEIN 10"/>
    <property type="match status" value="1"/>
</dbReference>
<dbReference type="EMBL" id="MLAK01001152">
    <property type="protein sequence ID" value="OHS96783.1"/>
    <property type="molecule type" value="Genomic_DNA"/>
</dbReference>
<name>A0A1J4JER1_9EUKA</name>
<evidence type="ECO:0000313" key="3">
    <source>
        <dbReference type="EMBL" id="OHS96783.1"/>
    </source>
</evidence>
<dbReference type="VEuPathDB" id="TrichDB:TRFO_36971"/>
<organism evidence="3 4">
    <name type="scientific">Tritrichomonas foetus</name>
    <dbReference type="NCBI Taxonomy" id="1144522"/>
    <lineage>
        <taxon>Eukaryota</taxon>
        <taxon>Metamonada</taxon>
        <taxon>Parabasalia</taxon>
        <taxon>Tritrichomonadida</taxon>
        <taxon>Tritrichomonadidae</taxon>
        <taxon>Tritrichomonas</taxon>
    </lineage>
</organism>
<dbReference type="InterPro" id="IPR051550">
    <property type="entry name" value="SCF-Subunits/Alg-Epimerases"/>
</dbReference>
<protein>
    <recommendedName>
        <fullName evidence="2">Right handed beta helix domain-containing protein</fullName>
    </recommendedName>
</protein>
<proteinExistence type="predicted"/>
<gene>
    <name evidence="3" type="ORF">TRFO_36971</name>
</gene>
<feature type="domain" description="Right handed beta helix" evidence="2">
    <location>
        <begin position="356"/>
        <end position="509"/>
    </location>
</feature>
<sequence>MDDLPHLISMLRASPPPLSADEEATIERIKKALDQGGLIDYTGKERCVPPEFTSIPEQQSLSAPNPAPAPATLFETSNVINVGPNGQYPTINSAITSQHLPEECTIIVAAGTYTEEVNVLTSVHLVAQGEVRLVNCHFVIRAPILTFRGFSFLTDGEIFAVNRGQLSLMDCRIDSTGTKAPFDLTANVSIEVVRTQINAATVLQSRNMCSITFVESTLNGCISVSKSDTRIINSQLDGRNGIALEMFSATVNVVGSTFSGCTSVALSARERTQLSMDATTISDVNGAGMLIHGFSSLRGNNIRIVRCQKAGIIISNDANATVSESSVTHCGHTGCEILNSGSLELNGVWVASTTGSAILCDGRSKLNMTRCRVTKGMRHGIEAGNGSVLRISDTMVDLCEFSGIISSNAKVTAISCLIENNKDTNMSAEDHSWVELTRCSFLKSQTDGLVADSETMIICNDCFFIENEGRGIIIRNCRDSKFQQSTFYDNKHGGLLFEDTKQMVVDNCVVNKNSFIISNVGTAIVRLSALYYATTKYGDEPREHIEVRNKSKATFEENKISKSCTKVKKSDVNIRQNKFSLSQNYAIVGEYYAKIFVESNEFNKDKMILSLKDNSYVHCFNNKISNVMRPLMKDPVTQQFVPMPSENKVKALHIRSFSEGLIEGNMISGDYDYAIFVDGQSKVDNRANQIQCGQLGGICYSGVSSGLCEDNQYTGNTMHAEFFSHGCSPTRR</sequence>
<dbReference type="OrthoDB" id="10434866at2759"/>
<reference evidence="3" key="1">
    <citation type="submission" date="2016-10" db="EMBL/GenBank/DDBJ databases">
        <authorList>
            <person name="Benchimol M."/>
            <person name="Almeida L.G."/>
            <person name="Vasconcelos A.T."/>
            <person name="Perreira-Neves A."/>
            <person name="Rosa I.A."/>
            <person name="Tasca T."/>
            <person name="Bogo M.R."/>
            <person name="de Souza W."/>
        </authorList>
    </citation>
    <scope>NUCLEOTIDE SEQUENCE [LARGE SCALE GENOMIC DNA]</scope>
    <source>
        <strain evidence="3">K</strain>
    </source>
</reference>
<evidence type="ECO:0000259" key="2">
    <source>
        <dbReference type="Pfam" id="PF13229"/>
    </source>
</evidence>
<evidence type="ECO:0000313" key="4">
    <source>
        <dbReference type="Proteomes" id="UP000179807"/>
    </source>
</evidence>
<dbReference type="PANTHER" id="PTHR22990">
    <property type="entry name" value="F-BOX ONLY PROTEIN"/>
    <property type="match status" value="1"/>
</dbReference>
<dbReference type="GO" id="GO:0006511">
    <property type="term" value="P:ubiquitin-dependent protein catabolic process"/>
    <property type="evidence" value="ECO:0007669"/>
    <property type="project" value="TreeGrafter"/>
</dbReference>
<evidence type="ECO:0000256" key="1">
    <source>
        <dbReference type="ARBA" id="ARBA00022737"/>
    </source>
</evidence>
<dbReference type="SUPFAM" id="SSF51126">
    <property type="entry name" value="Pectin lyase-like"/>
    <property type="match status" value="3"/>
</dbReference>
<accession>A0A1J4JER1</accession>